<feature type="transmembrane region" description="Helical" evidence="1">
    <location>
        <begin position="37"/>
        <end position="70"/>
    </location>
</feature>
<dbReference type="Pfam" id="PF06161">
    <property type="entry name" value="DUF975"/>
    <property type="match status" value="1"/>
</dbReference>
<dbReference type="PANTHER" id="PTHR40076:SF1">
    <property type="entry name" value="MEMBRANE PROTEIN"/>
    <property type="match status" value="1"/>
</dbReference>
<evidence type="ECO:0000313" key="3">
    <source>
        <dbReference type="Proteomes" id="UP000287857"/>
    </source>
</evidence>
<evidence type="ECO:0000313" key="2">
    <source>
        <dbReference type="EMBL" id="RST98188.1"/>
    </source>
</evidence>
<keyword evidence="3" id="KW-1185">Reference proteome</keyword>
<protein>
    <recommendedName>
        <fullName evidence="4">DUF975 domain-containing protein</fullName>
    </recommendedName>
</protein>
<keyword evidence="1" id="KW-0472">Membrane</keyword>
<feature type="transmembrane region" description="Helical" evidence="1">
    <location>
        <begin position="142"/>
        <end position="163"/>
    </location>
</feature>
<keyword evidence="1" id="KW-1133">Transmembrane helix</keyword>
<evidence type="ECO:0000256" key="1">
    <source>
        <dbReference type="SAM" id="Phobius"/>
    </source>
</evidence>
<dbReference type="EMBL" id="NGJS01000012">
    <property type="protein sequence ID" value="RST98188.1"/>
    <property type="molecule type" value="Genomic_DNA"/>
</dbReference>
<organism evidence="2 3">
    <name type="scientific">Vagococcus vulneris</name>
    <dbReference type="NCBI Taxonomy" id="1977869"/>
    <lineage>
        <taxon>Bacteria</taxon>
        <taxon>Bacillati</taxon>
        <taxon>Bacillota</taxon>
        <taxon>Bacilli</taxon>
        <taxon>Lactobacillales</taxon>
        <taxon>Enterococcaceae</taxon>
        <taxon>Vagococcus</taxon>
    </lineage>
</organism>
<gene>
    <name evidence="2" type="ORF">CBF37_08445</name>
</gene>
<dbReference type="OrthoDB" id="9784844at2"/>
<keyword evidence="1" id="KW-0812">Transmembrane</keyword>
<dbReference type="InterPro" id="IPR010380">
    <property type="entry name" value="DUF975"/>
</dbReference>
<comment type="caution">
    <text evidence="2">The sequence shown here is derived from an EMBL/GenBank/DDBJ whole genome shotgun (WGS) entry which is preliminary data.</text>
</comment>
<feature type="transmembrane region" description="Helical" evidence="1">
    <location>
        <begin position="214"/>
        <end position="239"/>
    </location>
</feature>
<feature type="transmembrane region" description="Helical" evidence="1">
    <location>
        <begin position="97"/>
        <end position="121"/>
    </location>
</feature>
<dbReference type="Proteomes" id="UP000287857">
    <property type="component" value="Unassembled WGS sequence"/>
</dbReference>
<dbReference type="AlphaFoldDB" id="A0A429ZWM2"/>
<evidence type="ECO:0008006" key="4">
    <source>
        <dbReference type="Google" id="ProtNLM"/>
    </source>
</evidence>
<dbReference type="PANTHER" id="PTHR40076">
    <property type="entry name" value="MEMBRANE PROTEIN-RELATED"/>
    <property type="match status" value="1"/>
</dbReference>
<name>A0A429ZWM2_9ENTE</name>
<accession>A0A429ZWM2</accession>
<reference evidence="2 3" key="1">
    <citation type="submission" date="2017-05" db="EMBL/GenBank/DDBJ databases">
        <title>Vagococcus spp. assemblies.</title>
        <authorList>
            <person name="Gulvik C.A."/>
        </authorList>
    </citation>
    <scope>NUCLEOTIDE SEQUENCE [LARGE SCALE GENOMIC DNA]</scope>
    <source>
        <strain evidence="2 3">SS1995</strain>
    </source>
</reference>
<sequence length="262" mass="29982">MVYATIYKKRGVGKLYKTTAELKSEVKESLKGRWGEAITLSIVPIIVKILTIWALIAASFLFGSVLYYVFGKTGISGVEQFDLSGVSQNDGNSNSPIITLFLNFIQLFLTVGISFTFLDVIRRGKSESMQFKQAFRLFNGKDLGPVLLLNILMYIFNNLWYWLFIIPGFIKSYSYSQANFIYKDLSENSDTTSVGPTYYITESRHLMNGHKKRLFWLDITFLGWYILSLVTFGLAEFFVTPYVTATKAAFYNDLAKDKYNRK</sequence>
<proteinExistence type="predicted"/>